<dbReference type="InterPro" id="IPR002528">
    <property type="entry name" value="MATE_fam"/>
</dbReference>
<dbReference type="GO" id="GO:0015297">
    <property type="term" value="F:antiporter activity"/>
    <property type="evidence" value="ECO:0007669"/>
    <property type="project" value="InterPro"/>
</dbReference>
<reference evidence="9 10" key="1">
    <citation type="journal article" date="2016" name="Genome Biol. Evol.">
        <title>Divergent and convergent evolution of fungal pathogenicity.</title>
        <authorList>
            <person name="Shang Y."/>
            <person name="Xiao G."/>
            <person name="Zheng P."/>
            <person name="Cen K."/>
            <person name="Zhan S."/>
            <person name="Wang C."/>
        </authorList>
    </citation>
    <scope>NUCLEOTIDE SEQUENCE [LARGE SCALE GENOMIC DNA]</scope>
    <source>
        <strain evidence="9 10">RCEF 1005</strain>
    </source>
</reference>
<organism evidence="9 10">
    <name type="scientific">Akanthomyces lecanii RCEF 1005</name>
    <dbReference type="NCBI Taxonomy" id="1081108"/>
    <lineage>
        <taxon>Eukaryota</taxon>
        <taxon>Fungi</taxon>
        <taxon>Dikarya</taxon>
        <taxon>Ascomycota</taxon>
        <taxon>Pezizomycotina</taxon>
        <taxon>Sordariomycetes</taxon>
        <taxon>Hypocreomycetidae</taxon>
        <taxon>Hypocreales</taxon>
        <taxon>Cordycipitaceae</taxon>
        <taxon>Akanthomyces</taxon>
        <taxon>Cordyceps confragosa</taxon>
    </lineage>
</organism>
<feature type="transmembrane region" description="Helical" evidence="8">
    <location>
        <begin position="338"/>
        <end position="360"/>
    </location>
</feature>
<feature type="transmembrane region" description="Helical" evidence="8">
    <location>
        <begin position="821"/>
        <end position="842"/>
    </location>
</feature>
<dbReference type="NCBIfam" id="TIGR00797">
    <property type="entry name" value="matE"/>
    <property type="match status" value="1"/>
</dbReference>
<proteinExistence type="inferred from homology"/>
<feature type="compositionally biased region" description="Basic and acidic residues" evidence="7">
    <location>
        <begin position="1"/>
        <end position="12"/>
    </location>
</feature>
<dbReference type="Proteomes" id="UP000076881">
    <property type="component" value="Unassembled WGS sequence"/>
</dbReference>
<feature type="transmembrane region" description="Helical" evidence="8">
    <location>
        <begin position="128"/>
        <end position="152"/>
    </location>
</feature>
<evidence type="ECO:0000313" key="9">
    <source>
        <dbReference type="EMBL" id="OAA80374.1"/>
    </source>
</evidence>
<feature type="transmembrane region" description="Helical" evidence="8">
    <location>
        <begin position="416"/>
        <end position="434"/>
    </location>
</feature>
<dbReference type="SUPFAM" id="SSF103473">
    <property type="entry name" value="MFS general substrate transporter"/>
    <property type="match status" value="1"/>
</dbReference>
<dbReference type="Gene3D" id="1.20.1740.10">
    <property type="entry name" value="Amino acid/polyamine transporter I"/>
    <property type="match status" value="1"/>
</dbReference>
<evidence type="ECO:0000256" key="3">
    <source>
        <dbReference type="ARBA" id="ARBA00022448"/>
    </source>
</evidence>
<dbReference type="InterPro" id="IPR045069">
    <property type="entry name" value="MATE_euk"/>
</dbReference>
<feature type="transmembrane region" description="Helical" evidence="8">
    <location>
        <begin position="172"/>
        <end position="192"/>
    </location>
</feature>
<dbReference type="GO" id="GO:0042910">
    <property type="term" value="F:xenobiotic transmembrane transporter activity"/>
    <property type="evidence" value="ECO:0007669"/>
    <property type="project" value="InterPro"/>
</dbReference>
<dbReference type="STRING" id="1081108.A0A168JFP4"/>
<feature type="transmembrane region" description="Helical" evidence="8">
    <location>
        <begin position="687"/>
        <end position="708"/>
    </location>
</feature>
<comment type="caution">
    <text evidence="9">The sequence shown here is derived from an EMBL/GenBank/DDBJ whole genome shotgun (WGS) entry which is preliminary data.</text>
</comment>
<feature type="region of interest" description="Disordered" evidence="7">
    <location>
        <begin position="1"/>
        <end position="38"/>
    </location>
</feature>
<feature type="region of interest" description="Disordered" evidence="7">
    <location>
        <begin position="517"/>
        <end position="554"/>
    </location>
</feature>
<evidence type="ECO:0000313" key="10">
    <source>
        <dbReference type="Proteomes" id="UP000076881"/>
    </source>
</evidence>
<dbReference type="InterPro" id="IPR036259">
    <property type="entry name" value="MFS_trans_sf"/>
</dbReference>
<evidence type="ECO:0000256" key="2">
    <source>
        <dbReference type="ARBA" id="ARBA00010199"/>
    </source>
</evidence>
<accession>A0A168JFP4</accession>
<feature type="transmembrane region" description="Helical" evidence="8">
    <location>
        <begin position="777"/>
        <end position="801"/>
    </location>
</feature>
<dbReference type="AlphaFoldDB" id="A0A168JFP4"/>
<feature type="transmembrane region" description="Helical" evidence="8">
    <location>
        <begin position="938"/>
        <end position="964"/>
    </location>
</feature>
<dbReference type="PANTHER" id="PTHR45649:SF27">
    <property type="entry name" value="CHOLINE TRANSPORTER (EUROFUNG)"/>
    <property type="match status" value="1"/>
</dbReference>
<evidence type="ECO:0000256" key="8">
    <source>
        <dbReference type="SAM" id="Phobius"/>
    </source>
</evidence>
<feature type="transmembrane region" description="Helical" evidence="8">
    <location>
        <begin position="643"/>
        <end position="666"/>
    </location>
</feature>
<feature type="transmembrane region" description="Helical" evidence="8">
    <location>
        <begin position="390"/>
        <end position="410"/>
    </location>
</feature>
<feature type="transmembrane region" description="Helical" evidence="8">
    <location>
        <begin position="455"/>
        <end position="480"/>
    </location>
</feature>
<dbReference type="CDD" id="cd13132">
    <property type="entry name" value="MATE_eukaryotic"/>
    <property type="match status" value="1"/>
</dbReference>
<evidence type="ECO:0000256" key="1">
    <source>
        <dbReference type="ARBA" id="ARBA00004141"/>
    </source>
</evidence>
<evidence type="ECO:0000256" key="5">
    <source>
        <dbReference type="ARBA" id="ARBA00022989"/>
    </source>
</evidence>
<dbReference type="PANTHER" id="PTHR45649">
    <property type="entry name" value="AMINO-ACID PERMEASE BAT1"/>
    <property type="match status" value="1"/>
</dbReference>
<keyword evidence="6 8" id="KW-0472">Membrane</keyword>
<feature type="compositionally biased region" description="Basic and acidic residues" evidence="7">
    <location>
        <begin position="19"/>
        <end position="31"/>
    </location>
</feature>
<dbReference type="EMBL" id="AZHF01000002">
    <property type="protein sequence ID" value="OAA80374.1"/>
    <property type="molecule type" value="Genomic_DNA"/>
</dbReference>
<comment type="similarity">
    <text evidence="2">Belongs to the multi antimicrobial extrusion (MATE) (TC 2.A.66.1) family.</text>
</comment>
<keyword evidence="10" id="KW-1185">Reference proteome</keyword>
<feature type="transmembrane region" description="Helical" evidence="8">
    <location>
        <begin position="976"/>
        <end position="996"/>
    </location>
</feature>
<feature type="transmembrane region" description="Helical" evidence="8">
    <location>
        <begin position="50"/>
        <end position="76"/>
    </location>
</feature>
<feature type="transmembrane region" description="Helical" evidence="8">
    <location>
        <begin position="82"/>
        <end position="107"/>
    </location>
</feature>
<dbReference type="Pfam" id="PF01554">
    <property type="entry name" value="MatE"/>
    <property type="match status" value="2"/>
</dbReference>
<feature type="transmembrane region" description="Helical" evidence="8">
    <location>
        <begin position="291"/>
        <end position="309"/>
    </location>
</feature>
<keyword evidence="4 8" id="KW-0812">Transmembrane</keyword>
<evidence type="ECO:0000256" key="6">
    <source>
        <dbReference type="ARBA" id="ARBA00023136"/>
    </source>
</evidence>
<dbReference type="InterPro" id="IPR004840">
    <property type="entry name" value="Amino_acid_permease_CS"/>
</dbReference>
<dbReference type="InterPro" id="IPR002293">
    <property type="entry name" value="AA/rel_permease1"/>
</dbReference>
<sequence length="1041" mass="112811">MASHEAVGEKPAESLPLRATKDSPSFDRHTSNELTNASGHKQELGRNFSLLNICGIAATTGNSWTAIGGSVAIAIYNGGPPGVIYEFIAVSAFYWLIAASIAELASAMPSSSGVYHWATVNAGRYGRIFGWFAGWWNFFAWIFGAASMSSIVANQTVSMYSLFHVDFKAQPWHVFVSYMICTWICCAIVLFGNKALPALGNIGLFFIISGVLVTIIVCAVMPSVNNTPYASNKDVWQHWTNETGYSDNGFVFVAGMLNGAFAVGSTDCVAHLAEEIPEPSRNIPKAMAAQYIIGFTTAFVYMIAIFYSIHDLPGALSSTPIFPLAGLYHQATGTRGGALGLLVIAFIPTFITAIGCYITAGRTFWTLSRDNATPFSRVFRQIHPRFHNPFNATLLCGGICTIMGCIYVGSTTAFNAFVGSYIILSTLSYLTAILPHLVNGRSKLTPGWFWMGGPVGFIVNAIVCVYILAFIVIFCFPYSIPVTASNMNYSSLITGGLSIFVLLFWFWRRGEYEAPQISGRSEEQRGDSCNPANRADASTAPQPRERLNGEGDEYGALATPTESSALLGNIDGRYDAESGEQKKGSDWDDLPAQGDPSWAREIKMVLKSSPPLIITFFLQFSINATSVFAVGKLGKQQLAAVALANMTAAMTCLAPFIGLATSLDTLCAQAYGDGRKHLVGIQCQRCFWFLSCAAVPVSILWLCSESILGRIVDAETARLASSYLKVMIFSIPAYITFETGKRILQAQGLFREISYIILIVAPVNIFINWLLVWKLELGFIGAPIGVVISRNFLAMLLVLYIKFVNGSQCWGGFDKKAFVNWGIMIRLALPGMIMVLAEWLAFELITLLSSRFGTDYLAAQSAIFTIVALLYQIPFSVSVASSTRVASLIGGGVVDSAKIASKVAVIVSCLISAMNIVLCVTLRWYIPLLLTSDEAVIAITATTLPVVAIAVFWDGVSAGAHGILRGIGKQSIGGPVNVIGHYLIALPTSLTLAFYFDWKIKGMWTGITGGLFVVSVIEYYYILKVDWQKAASEARDRNASG</sequence>
<feature type="transmembrane region" description="Helical" evidence="8">
    <location>
        <begin position="903"/>
        <end position="926"/>
    </location>
</feature>
<dbReference type="GO" id="GO:0006865">
    <property type="term" value="P:amino acid transport"/>
    <property type="evidence" value="ECO:0007669"/>
    <property type="project" value="InterPro"/>
</dbReference>
<feature type="transmembrane region" description="Helical" evidence="8">
    <location>
        <begin position="612"/>
        <end position="631"/>
    </location>
</feature>
<dbReference type="PROSITE" id="PS00218">
    <property type="entry name" value="AMINO_ACID_PERMEASE_1"/>
    <property type="match status" value="1"/>
</dbReference>
<evidence type="ECO:0000256" key="4">
    <source>
        <dbReference type="ARBA" id="ARBA00022692"/>
    </source>
</evidence>
<name>A0A168JFP4_CORDF</name>
<comment type="subcellular location">
    <subcellularLocation>
        <location evidence="1">Membrane</location>
        <topology evidence="1">Multi-pass membrane protein</topology>
    </subcellularLocation>
</comment>
<feature type="transmembrane region" description="Helical" evidence="8">
    <location>
        <begin position="749"/>
        <end position="771"/>
    </location>
</feature>
<feature type="transmembrane region" description="Helical" evidence="8">
    <location>
        <begin position="204"/>
        <end position="224"/>
    </location>
</feature>
<dbReference type="OrthoDB" id="2126698at2759"/>
<feature type="transmembrane region" description="Helical" evidence="8">
    <location>
        <begin position="486"/>
        <end position="507"/>
    </location>
</feature>
<feature type="transmembrane region" description="Helical" evidence="8">
    <location>
        <begin position="862"/>
        <end position="882"/>
    </location>
</feature>
<evidence type="ECO:0000256" key="7">
    <source>
        <dbReference type="SAM" id="MobiDB-lite"/>
    </source>
</evidence>
<keyword evidence="5 8" id="KW-1133">Transmembrane helix</keyword>
<dbReference type="GO" id="GO:0016020">
    <property type="term" value="C:membrane"/>
    <property type="evidence" value="ECO:0007669"/>
    <property type="project" value="UniProtKB-SubCell"/>
</dbReference>
<feature type="transmembrane region" description="Helical" evidence="8">
    <location>
        <begin position="1002"/>
        <end position="1022"/>
    </location>
</feature>
<dbReference type="GO" id="GO:1990961">
    <property type="term" value="P:xenobiotic detoxification by transmembrane export across the plasma membrane"/>
    <property type="evidence" value="ECO:0007669"/>
    <property type="project" value="InterPro"/>
</dbReference>
<protein>
    <submittedName>
        <fullName evidence="9">Amino acid/polyamine transporter I</fullName>
    </submittedName>
</protein>
<dbReference type="Pfam" id="PF13520">
    <property type="entry name" value="AA_permease_2"/>
    <property type="match status" value="1"/>
</dbReference>
<gene>
    <name evidence="9" type="ORF">LEL_03860</name>
</gene>
<keyword evidence="3" id="KW-0813">Transport</keyword>